<feature type="coiled-coil region" evidence="1">
    <location>
        <begin position="298"/>
        <end position="325"/>
    </location>
</feature>
<sequence length="441" mass="50391">MLKFLKETKEQVQEELKENFKERADGRNISMLLENKVKGKEHQQLAAENNLTRTRVSQLCKPIDRKLGRILPAREIEIVTCLDEILGEDKLLYLPEALGQARPGSKPATSAGQAQSGQAQSSSAQTSKAQPSLDQESLKELTEVIRLYNFCAGRKLYLIADLFISRLKQAEVRELLAAKISKGGAGLTVKRAKVALGSRGLSQAGFKALMSCFRHFQPYDGRVYHALNKNEVAAAILWTYFPDGLSLRDSQQMQEFREIFADFIQTTGLNHTSNSMETLFKNDQQYSINIGNLVFIHKDRLEVNEEALEEVRAFIEADLEVMEETNIQRLYPEFKGRPGFDFIKSETMFFAILRERLGDQFVFHNRDRILPDKMRGKKIKSKGQLIKEYIESHGGTVKQKQTWRHFANQYGWHYPQCSKQVSMNDSIETNKDLGVKYLVIN</sequence>
<accession>A0A931AUQ7</accession>
<dbReference type="EMBL" id="JADPIE010000003">
    <property type="protein sequence ID" value="MBF8436516.1"/>
    <property type="molecule type" value="Genomic_DNA"/>
</dbReference>
<organism evidence="3 4">
    <name type="scientific">Halonatronomonas betaini</name>
    <dbReference type="NCBI Taxonomy" id="2778430"/>
    <lineage>
        <taxon>Bacteria</taxon>
        <taxon>Bacillati</taxon>
        <taxon>Bacillota</taxon>
        <taxon>Clostridia</taxon>
        <taxon>Halanaerobiales</taxon>
        <taxon>Halarsenatibacteraceae</taxon>
        <taxon>Halonatronomonas</taxon>
    </lineage>
</organism>
<feature type="compositionally biased region" description="Low complexity" evidence="2">
    <location>
        <begin position="108"/>
        <end position="130"/>
    </location>
</feature>
<evidence type="ECO:0000256" key="1">
    <source>
        <dbReference type="SAM" id="Coils"/>
    </source>
</evidence>
<keyword evidence="1" id="KW-0175">Coiled coil</keyword>
<evidence type="ECO:0000313" key="3">
    <source>
        <dbReference type="EMBL" id="MBF8436516.1"/>
    </source>
</evidence>
<comment type="caution">
    <text evidence="3">The sequence shown here is derived from an EMBL/GenBank/DDBJ whole genome shotgun (WGS) entry which is preliminary data.</text>
</comment>
<gene>
    <name evidence="3" type="ORF">I0Q91_05465</name>
</gene>
<feature type="region of interest" description="Disordered" evidence="2">
    <location>
        <begin position="102"/>
        <end position="133"/>
    </location>
</feature>
<name>A0A931AUQ7_9FIRM</name>
<keyword evidence="4" id="KW-1185">Reference proteome</keyword>
<dbReference type="AlphaFoldDB" id="A0A931AUQ7"/>
<dbReference type="Proteomes" id="UP000621436">
    <property type="component" value="Unassembled WGS sequence"/>
</dbReference>
<evidence type="ECO:0000313" key="4">
    <source>
        <dbReference type="Proteomes" id="UP000621436"/>
    </source>
</evidence>
<evidence type="ECO:0000256" key="2">
    <source>
        <dbReference type="SAM" id="MobiDB-lite"/>
    </source>
</evidence>
<proteinExistence type="predicted"/>
<protein>
    <submittedName>
        <fullName evidence="3">Uncharacterized protein</fullName>
    </submittedName>
</protein>
<dbReference type="RefSeq" id="WP_270453419.1">
    <property type="nucleotide sequence ID" value="NZ_JADPIE010000003.1"/>
</dbReference>
<reference evidence="3" key="1">
    <citation type="submission" date="2020-11" db="EMBL/GenBank/DDBJ databases">
        <title>Halonatronomonas betainensis gen. nov., sp. nov. a novel haloalkaliphilic representative of the family Halanaerobiacae capable of betaine degradation.</title>
        <authorList>
            <person name="Boltyanskaya Y."/>
            <person name="Kevbrin V."/>
            <person name="Detkova E."/>
            <person name="Grouzdev D.S."/>
            <person name="Koziaeva V."/>
            <person name="Zhilina T."/>
        </authorList>
    </citation>
    <scope>NUCLEOTIDE SEQUENCE</scope>
    <source>
        <strain evidence="3">Z-7014</strain>
    </source>
</reference>